<dbReference type="PANTHER" id="PTHR13369:SF0">
    <property type="entry name" value="GLUTATHIONE S-TRANSFERASE C-TERMINAL DOMAIN-CONTAINING PROTEIN"/>
    <property type="match status" value="1"/>
</dbReference>
<evidence type="ECO:0000256" key="1">
    <source>
        <dbReference type="ARBA" id="ARBA00008797"/>
    </source>
</evidence>
<dbReference type="AlphaFoldDB" id="A0A6P7THR2"/>
<dbReference type="InterPro" id="IPR036282">
    <property type="entry name" value="Glutathione-S-Trfase_C_sf"/>
</dbReference>
<organism evidence="3 4">
    <name type="scientific">Octopus sinensis</name>
    <name type="common">East Asian common octopus</name>
    <dbReference type="NCBI Taxonomy" id="2607531"/>
    <lineage>
        <taxon>Eukaryota</taxon>
        <taxon>Metazoa</taxon>
        <taxon>Spiralia</taxon>
        <taxon>Lophotrochozoa</taxon>
        <taxon>Mollusca</taxon>
        <taxon>Cephalopoda</taxon>
        <taxon>Coleoidea</taxon>
        <taxon>Octopodiformes</taxon>
        <taxon>Octopoda</taxon>
        <taxon>Incirrata</taxon>
        <taxon>Octopodidae</taxon>
        <taxon>Octopus</taxon>
    </lineage>
</organism>
<dbReference type="KEGG" id="osn:115222614"/>
<sequence length="702" mass="79200">MSTEIYLSGQKANKESFALPLNSCAVIFAIHYCHLEGIILNFVDDEVCEELQITITHHALHSLNINFITQNEVPSLVNVCSLPVLVTSNSNLIRSGLCNVIRQIIMVAHSLYPKEDFKDLLGFRGGSLKACAEVSSWTKLCELEFPEAIMSVITQGRLIKSNLVHNGKLEAEDSIELSLTKEIVILEQHLYRPPRIHNDDKMKRHLIQRVLDIWSDPVTRSDDSDVSSNIRICQRSGPVTGELLQPHAVIRFKIPVNNVGKCNGDETVSSEMKFFPRSDKCNGDHKCNGDNNVNNSKDVEETLQRLMNKMRIDDIILDHLYVEGIEMTVADLMLFVFTYHFIESIDFQFNSLKIYLPKLCAWFQNMTKMPKLKVAALQYGCCLEIFNQHFEFPNIYIYKFILPEVLQKDTDEDENEEESELQRRTRSKYRALKPELARVLKIIKEAIIEPIVGEHPCGTDITLPWSELPRAIHPHEGGLPEKRALKKCQQLENLVTAIRKIAQPGQTIVDFCSGGGHLGIIVASLIPYCKVFLIENKEESLLIAKSRVDKLQLNNVTLYQCNLGYFHGKFDVGTCLHACGVATDMVLQKCLDSKAAFVVCPCCYGAVQNTHLISYPRSQLFQKANISDKDLLTLGHAADQTEVKTTLEQQGRYCMDLVDTDRLQYASEHGYDVILCSLVPQTCTPKNNLLIGTLPTNTAISS</sequence>
<dbReference type="PANTHER" id="PTHR13369">
    <property type="match status" value="1"/>
</dbReference>
<dbReference type="FunFam" id="3.40.50.150:FF:000725">
    <property type="entry name" value="Glutathione S-transferase, C-terminal domain-containing"/>
    <property type="match status" value="1"/>
</dbReference>
<dbReference type="SUPFAM" id="SSF47616">
    <property type="entry name" value="GST C-terminal domain-like"/>
    <property type="match status" value="1"/>
</dbReference>
<keyword evidence="3" id="KW-1185">Reference proteome</keyword>
<dbReference type="SUPFAM" id="SSF53335">
    <property type="entry name" value="S-adenosyl-L-methionine-dependent methyltransferases"/>
    <property type="match status" value="1"/>
</dbReference>
<accession>A0A6P7THR2</accession>
<evidence type="ECO:0000313" key="3">
    <source>
        <dbReference type="Proteomes" id="UP000515154"/>
    </source>
</evidence>
<dbReference type="Pfam" id="PF13679">
    <property type="entry name" value="Methyltransf_32"/>
    <property type="match status" value="1"/>
</dbReference>
<reference evidence="4 5" key="1">
    <citation type="submission" date="2025-08" db="UniProtKB">
        <authorList>
            <consortium name="RefSeq"/>
        </authorList>
    </citation>
    <scope>IDENTIFICATION</scope>
</reference>
<dbReference type="GO" id="GO:0005737">
    <property type="term" value="C:cytoplasm"/>
    <property type="evidence" value="ECO:0007669"/>
    <property type="project" value="TreeGrafter"/>
</dbReference>
<comment type="similarity">
    <text evidence="1">Belongs to the GSTCD family.</text>
</comment>
<dbReference type="Gene3D" id="1.20.1050.10">
    <property type="match status" value="1"/>
</dbReference>
<name>A0A6P7THR2_9MOLL</name>
<dbReference type="InterPro" id="IPR025714">
    <property type="entry name" value="Methyltranfer_dom"/>
</dbReference>
<dbReference type="InterPro" id="IPR029063">
    <property type="entry name" value="SAM-dependent_MTases_sf"/>
</dbReference>
<evidence type="ECO:0000313" key="4">
    <source>
        <dbReference type="RefSeq" id="XP_029648776.1"/>
    </source>
</evidence>
<gene>
    <name evidence="4 5" type="primary">LOC115222614</name>
</gene>
<evidence type="ECO:0000313" key="5">
    <source>
        <dbReference type="RefSeq" id="XP_029648777.1"/>
    </source>
</evidence>
<proteinExistence type="inferred from homology"/>
<dbReference type="RefSeq" id="XP_029648776.1">
    <property type="nucleotide sequence ID" value="XM_029792916.2"/>
</dbReference>
<dbReference type="Proteomes" id="UP000515154">
    <property type="component" value="Linkage group LG20"/>
</dbReference>
<protein>
    <submittedName>
        <fullName evidence="4 5">Glutathione S-transferase C-terminal domain-containing protein</fullName>
    </submittedName>
</protein>
<evidence type="ECO:0000259" key="2">
    <source>
        <dbReference type="Pfam" id="PF13679"/>
    </source>
</evidence>
<dbReference type="RefSeq" id="XP_029648777.1">
    <property type="nucleotide sequence ID" value="XM_029792917.2"/>
</dbReference>
<dbReference type="Gene3D" id="3.40.50.150">
    <property type="entry name" value="Vaccinia Virus protein VP39"/>
    <property type="match status" value="1"/>
</dbReference>
<feature type="domain" description="Methyltransferase" evidence="2">
    <location>
        <begin position="486"/>
        <end position="609"/>
    </location>
</feature>